<accession>A0A916YTL3</accession>
<evidence type="ECO:0000259" key="1">
    <source>
        <dbReference type="Pfam" id="PF13468"/>
    </source>
</evidence>
<comment type="caution">
    <text evidence="2">The sequence shown here is derived from an EMBL/GenBank/DDBJ whole genome shotgun (WGS) entry which is preliminary data.</text>
</comment>
<proteinExistence type="predicted"/>
<dbReference type="Pfam" id="PF13468">
    <property type="entry name" value="Glyoxalase_3"/>
    <property type="match status" value="1"/>
</dbReference>
<name>A0A916YTL3_9BACL</name>
<dbReference type="SUPFAM" id="SSF54593">
    <property type="entry name" value="Glyoxalase/Bleomycin resistance protein/Dihydroxybiphenyl dioxygenase"/>
    <property type="match status" value="1"/>
</dbReference>
<dbReference type="InterPro" id="IPR025870">
    <property type="entry name" value="Glyoxalase-like_dom"/>
</dbReference>
<dbReference type="AlphaFoldDB" id="A0A916YTL3"/>
<dbReference type="InterPro" id="IPR029068">
    <property type="entry name" value="Glyas_Bleomycin-R_OHBP_Dase"/>
</dbReference>
<dbReference type="Gene3D" id="3.10.180.10">
    <property type="entry name" value="2,3-Dihydroxybiphenyl 1,2-Dioxygenase, domain 1"/>
    <property type="match status" value="1"/>
</dbReference>
<keyword evidence="3" id="KW-1185">Reference proteome</keyword>
<protein>
    <recommendedName>
        <fullName evidence="1">Glyoxalase-like domain-containing protein</fullName>
    </recommendedName>
</protein>
<evidence type="ECO:0000313" key="3">
    <source>
        <dbReference type="Proteomes" id="UP000612456"/>
    </source>
</evidence>
<evidence type="ECO:0000313" key="2">
    <source>
        <dbReference type="EMBL" id="GGD60496.1"/>
    </source>
</evidence>
<reference evidence="2" key="1">
    <citation type="journal article" date="2014" name="Int. J. Syst. Evol. Microbiol.">
        <title>Complete genome sequence of Corynebacterium casei LMG S-19264T (=DSM 44701T), isolated from a smear-ripened cheese.</title>
        <authorList>
            <consortium name="US DOE Joint Genome Institute (JGI-PGF)"/>
            <person name="Walter F."/>
            <person name="Albersmeier A."/>
            <person name="Kalinowski J."/>
            <person name="Ruckert C."/>
        </authorList>
    </citation>
    <scope>NUCLEOTIDE SEQUENCE</scope>
    <source>
        <strain evidence="2">CGMCC 1.15178</strain>
    </source>
</reference>
<dbReference type="RefSeq" id="WP_188991082.1">
    <property type="nucleotide sequence ID" value="NZ_BMHP01000001.1"/>
</dbReference>
<gene>
    <name evidence="2" type="ORF">GCM10010911_18000</name>
</gene>
<dbReference type="Proteomes" id="UP000612456">
    <property type="component" value="Unassembled WGS sequence"/>
</dbReference>
<feature type="domain" description="Glyoxalase-like" evidence="1">
    <location>
        <begin position="8"/>
        <end position="205"/>
    </location>
</feature>
<organism evidence="2 3">
    <name type="scientific">Paenibacillus nasutitermitis</name>
    <dbReference type="NCBI Taxonomy" id="1652958"/>
    <lineage>
        <taxon>Bacteria</taxon>
        <taxon>Bacillati</taxon>
        <taxon>Bacillota</taxon>
        <taxon>Bacilli</taxon>
        <taxon>Bacillales</taxon>
        <taxon>Paenibacillaceae</taxon>
        <taxon>Paenibacillus</taxon>
    </lineage>
</organism>
<dbReference type="EMBL" id="BMHP01000001">
    <property type="protein sequence ID" value="GGD60496.1"/>
    <property type="molecule type" value="Genomic_DNA"/>
</dbReference>
<sequence length="297" mass="33114">MNLDINILHHIGLITSNMNITIERYEKLGFSFTPLSLPRIPLKPGGELESLGVGNRCAIFQNNYLEVLGVVDKARWDTITEAQRGPYDIDKPLRRFEGLHVMHFGADDLEAVHKRLIEQGTSCSDIKPFQRIVDTPDGKKMMHAKTVHFPENANPEGLIQIAQHVTPELVLQPRYMQHANGAKTIIEIIVCTTNPSEYAAKYERYSGHKSEQKGSSYILNLGYSSVRVISPENMGDILPGRLPPALPFLAGFTVAVTDLHTTRNVLTDNQIPFVDNGERLIVRSEDACGSAVLFVNE</sequence>
<reference evidence="2" key="2">
    <citation type="submission" date="2020-09" db="EMBL/GenBank/DDBJ databases">
        <authorList>
            <person name="Sun Q."/>
            <person name="Zhou Y."/>
        </authorList>
    </citation>
    <scope>NUCLEOTIDE SEQUENCE</scope>
    <source>
        <strain evidence="2">CGMCC 1.15178</strain>
    </source>
</reference>